<evidence type="ECO:0000313" key="5">
    <source>
        <dbReference type="Proteomes" id="UP001501600"/>
    </source>
</evidence>
<proteinExistence type="predicted"/>
<protein>
    <submittedName>
        <fullName evidence="4">Outer membrane beta-barrel protein</fullName>
    </submittedName>
</protein>
<evidence type="ECO:0000256" key="1">
    <source>
        <dbReference type="ARBA" id="ARBA00004442"/>
    </source>
</evidence>
<keyword evidence="5" id="KW-1185">Reference proteome</keyword>
<name>A0ABP9SD52_9GAMM</name>
<sequence length="378" mass="44266">MAAEFEPAIVEITEDLSFRPILALDLGHDDNLLNRGDQKISSAYIRVEPDLQFSLGERISHLRFGYRFNGATYFDSSADNYGDHHLFLTGHHEFTARHAVDLDYRFAKAHEDRGTGLAEFFILPDPVRYTENTLDLGYRFGADQARMQLAVRAGLETRSHDNFEFLTQFRDFDRYLAGLELSWRLGQRTRFVLDGEYEDKSYDRQRQGSASRDSESWTVLAGLTWKATEKTEGRLKLGYQDKSFSDPVREDFSGLSWDIDLFWSPMSRSRWEFSSSSEAKDPSTTGDYVEERVYRIQWRHHWLQRLASVIEYRFENDEYTGLTRSEDYQIARLGVIYHFRRWIQFEPYVDVRDRSSNLDNPSVNYDKTRFGLATTLSL</sequence>
<accession>A0ABP9SD52</accession>
<dbReference type="Proteomes" id="UP001501600">
    <property type="component" value="Unassembled WGS sequence"/>
</dbReference>
<evidence type="ECO:0000256" key="3">
    <source>
        <dbReference type="ARBA" id="ARBA00023237"/>
    </source>
</evidence>
<reference evidence="5" key="1">
    <citation type="journal article" date="2019" name="Int. J. Syst. Evol. Microbiol.">
        <title>The Global Catalogue of Microorganisms (GCM) 10K type strain sequencing project: providing services to taxonomists for standard genome sequencing and annotation.</title>
        <authorList>
            <consortium name="The Broad Institute Genomics Platform"/>
            <consortium name="The Broad Institute Genome Sequencing Center for Infectious Disease"/>
            <person name="Wu L."/>
            <person name="Ma J."/>
        </authorList>
    </citation>
    <scope>NUCLEOTIDE SEQUENCE [LARGE SCALE GENOMIC DNA]</scope>
    <source>
        <strain evidence="5">JCM 18720</strain>
    </source>
</reference>
<evidence type="ECO:0000256" key="2">
    <source>
        <dbReference type="ARBA" id="ARBA00023136"/>
    </source>
</evidence>
<dbReference type="RefSeq" id="WP_345317426.1">
    <property type="nucleotide sequence ID" value="NZ_BAABLF010000025.1"/>
</dbReference>
<dbReference type="EMBL" id="BAABLF010000025">
    <property type="protein sequence ID" value="GAA5193578.1"/>
    <property type="molecule type" value="Genomic_DNA"/>
</dbReference>
<dbReference type="Gene3D" id="2.40.170.20">
    <property type="entry name" value="TonB-dependent receptor, beta-barrel domain"/>
    <property type="match status" value="1"/>
</dbReference>
<gene>
    <name evidence="4" type="ORF">GCM10025772_24730</name>
</gene>
<comment type="subcellular location">
    <subcellularLocation>
        <location evidence="1">Cell outer membrane</location>
    </subcellularLocation>
</comment>
<dbReference type="InterPro" id="IPR018759">
    <property type="entry name" value="BBP2_2"/>
</dbReference>
<keyword evidence="3" id="KW-0998">Cell outer membrane</keyword>
<dbReference type="Pfam" id="PF10082">
    <property type="entry name" value="BBP2_2"/>
    <property type="match status" value="1"/>
</dbReference>
<comment type="caution">
    <text evidence="4">The sequence shown here is derived from an EMBL/GenBank/DDBJ whole genome shotgun (WGS) entry which is preliminary data.</text>
</comment>
<keyword evidence="2" id="KW-0472">Membrane</keyword>
<organism evidence="4 5">
    <name type="scientific">Ferrimonas gelatinilytica</name>
    <dbReference type="NCBI Taxonomy" id="1255257"/>
    <lineage>
        <taxon>Bacteria</taxon>
        <taxon>Pseudomonadati</taxon>
        <taxon>Pseudomonadota</taxon>
        <taxon>Gammaproteobacteria</taxon>
        <taxon>Alteromonadales</taxon>
        <taxon>Ferrimonadaceae</taxon>
        <taxon>Ferrimonas</taxon>
    </lineage>
</organism>
<dbReference type="InterPro" id="IPR036942">
    <property type="entry name" value="Beta-barrel_TonB_sf"/>
</dbReference>
<evidence type="ECO:0000313" key="4">
    <source>
        <dbReference type="EMBL" id="GAA5193578.1"/>
    </source>
</evidence>